<keyword evidence="4" id="KW-1185">Reference proteome</keyword>
<feature type="domain" description="Reverse transcriptase" evidence="2">
    <location>
        <begin position="90"/>
        <end position="332"/>
    </location>
</feature>
<dbReference type="PANTHER" id="PTHR34047">
    <property type="entry name" value="NUCLEAR INTRON MATURASE 1, MITOCHONDRIAL-RELATED"/>
    <property type="match status" value="1"/>
</dbReference>
<dbReference type="InterPro" id="IPR043502">
    <property type="entry name" value="DNA/RNA_pol_sf"/>
</dbReference>
<dbReference type="InterPro" id="IPR051083">
    <property type="entry name" value="GrpII_Intron_Splice-Mob/Def"/>
</dbReference>
<proteinExistence type="predicted"/>
<name>A0ABZ3INW0_9FIRM</name>
<evidence type="ECO:0000313" key="3">
    <source>
        <dbReference type="EMBL" id="XFO67405.1"/>
    </source>
</evidence>
<dbReference type="PANTHER" id="PTHR34047:SF8">
    <property type="entry name" value="PROTEIN YKFC"/>
    <property type="match status" value="1"/>
</dbReference>
<dbReference type="RefSeq" id="WP_373665311.1">
    <property type="nucleotide sequence ID" value="NZ_CP155573.1"/>
</dbReference>
<dbReference type="InterPro" id="IPR030931">
    <property type="entry name" value="Group_II_RT_mat"/>
</dbReference>
<evidence type="ECO:0000259" key="2">
    <source>
        <dbReference type="PROSITE" id="PS50878"/>
    </source>
</evidence>
<dbReference type="InterPro" id="IPR000477">
    <property type="entry name" value="RT_dom"/>
</dbReference>
<dbReference type="PROSITE" id="PS50878">
    <property type="entry name" value="RT_POL"/>
    <property type="match status" value="1"/>
</dbReference>
<organism evidence="3 4">
    <name type="scientific">Sporomusa silvacetica DSM 10669</name>
    <dbReference type="NCBI Taxonomy" id="1123289"/>
    <lineage>
        <taxon>Bacteria</taxon>
        <taxon>Bacillati</taxon>
        <taxon>Bacillota</taxon>
        <taxon>Negativicutes</taxon>
        <taxon>Selenomonadales</taxon>
        <taxon>Sporomusaceae</taxon>
        <taxon>Sporomusa</taxon>
    </lineage>
</organism>
<reference evidence="3" key="1">
    <citation type="submission" date="2024-05" db="EMBL/GenBank/DDBJ databases">
        <title>Isolation and characterization of Sporomusa carbonis sp. nov., a carboxydotrophic hydrogenogen in the genus of Sporomusa isolated from a charcoal burning pile.</title>
        <authorList>
            <person name="Boeer T."/>
            <person name="Rosenbaum F."/>
            <person name="Eysell L."/>
            <person name="Mueller V."/>
            <person name="Daniel R."/>
            <person name="Poehlein A."/>
        </authorList>
    </citation>
    <scope>NUCLEOTIDE SEQUENCE [LARGE SCALE GENOMIC DNA]</scope>
    <source>
        <strain evidence="3">DSM 10669</strain>
    </source>
</reference>
<dbReference type="NCBIfam" id="TIGR04416">
    <property type="entry name" value="group_II_RT_mat"/>
    <property type="match status" value="1"/>
</dbReference>
<accession>A0ABZ3INW0</accession>
<dbReference type="EMBL" id="CP155573">
    <property type="protein sequence ID" value="XFO67405.1"/>
    <property type="molecule type" value="Genomic_DNA"/>
</dbReference>
<evidence type="ECO:0000256" key="1">
    <source>
        <dbReference type="SAM" id="MobiDB-lite"/>
    </source>
</evidence>
<dbReference type="CDD" id="cd01651">
    <property type="entry name" value="RT_G2_intron"/>
    <property type="match status" value="1"/>
</dbReference>
<dbReference type="Pfam" id="PF00078">
    <property type="entry name" value="RVT_1"/>
    <property type="match status" value="1"/>
</dbReference>
<evidence type="ECO:0000313" key="4">
    <source>
        <dbReference type="Proteomes" id="UP000216752"/>
    </source>
</evidence>
<dbReference type="SUPFAM" id="SSF56672">
    <property type="entry name" value="DNA/RNA polymerases"/>
    <property type="match status" value="1"/>
</dbReference>
<protein>
    <recommendedName>
        <fullName evidence="2">Reverse transcriptase domain-containing protein</fullName>
    </recommendedName>
</protein>
<sequence>MGKGLAGIRSLQRKHNPNTKGRETMQTSLQAIAEKAKKLRKYRFQNLYGMLNVNLLAEAWKKLNKKAAAGVDGTSVGDYGRDLESNIRKIVDDLKNKRYHAKQVRRVYIPKGEGKLRPLGLPATVDKVVQRAAADILEAIYEQEFLPNSYGYRPNRGPQKAVIDLTQELQYGRYNYIVEADIRSFFDNIDHEWLIKMLEQRIDDQAFTRLIRKWMNAGILEQDGKILHPIAGTQQGGVISPVLANICLHYALDLWFEKVVIYHCEGKAYICRFADDFVCAFQYKRDAERFYEVLGKRLNKFSLALAPEKTRIIAFGPFHKEKSSFEFLGFEFRWGMSHKGKNIIKRRTSRKKLKKIRSKLHGMVQRSS</sequence>
<gene>
    <name evidence="3" type="ORF">SPSIL_036030</name>
</gene>
<dbReference type="Proteomes" id="UP000216752">
    <property type="component" value="Chromosome"/>
</dbReference>
<feature type="region of interest" description="Disordered" evidence="1">
    <location>
        <begin position="1"/>
        <end position="24"/>
    </location>
</feature>